<reference evidence="1 2" key="1">
    <citation type="submission" date="2010-02" db="EMBL/GenBank/DDBJ databases">
        <authorList>
            <person name="Weinstock G."/>
            <person name="Sodergren E."/>
            <person name="Clifton S."/>
            <person name="Fulton L."/>
            <person name="Fulton B."/>
            <person name="Courtney L."/>
            <person name="Fronick C."/>
            <person name="Harrison M."/>
            <person name="Strong C."/>
            <person name="Farmer C."/>
            <person name="Delahaunty K."/>
            <person name="Markovic C."/>
            <person name="Hall O."/>
            <person name="Minx P."/>
            <person name="Tomlinson C."/>
            <person name="Mitreva M."/>
            <person name="Nelson J."/>
            <person name="Hou S."/>
            <person name="Wollam A."/>
            <person name="Pepin K.H."/>
            <person name="Johnson M."/>
            <person name="Bhonagiri V."/>
            <person name="Zhang X."/>
            <person name="Suruliraj S."/>
            <person name="Warren W."/>
            <person name="Chinwalla A."/>
            <person name="Mardis E.R."/>
            <person name="Wilson R.K."/>
        </authorList>
    </citation>
    <scope>NUCLEOTIDE SEQUENCE [LARGE SCALE GENOMIC DNA]</scope>
    <source>
        <strain evidence="1 2">ATCC 29315</strain>
    </source>
</reference>
<dbReference type="EMBL" id="ADBF01000043">
    <property type="protein sequence ID" value="EFE49607.1"/>
    <property type="molecule type" value="Genomic_DNA"/>
</dbReference>
<dbReference type="Proteomes" id="UP000005536">
    <property type="component" value="Unassembled WGS sequence"/>
</dbReference>
<organism evidence="1 2">
    <name type="scientific">Neisseria elongata subsp. glycolytica ATCC 29315</name>
    <dbReference type="NCBI Taxonomy" id="546263"/>
    <lineage>
        <taxon>Bacteria</taxon>
        <taxon>Pseudomonadati</taxon>
        <taxon>Pseudomonadota</taxon>
        <taxon>Betaproteobacteria</taxon>
        <taxon>Neisseriales</taxon>
        <taxon>Neisseriaceae</taxon>
        <taxon>Neisseria</taxon>
    </lineage>
</organism>
<gene>
    <name evidence="1" type="ORF">NEIELOOT_01698</name>
</gene>
<protein>
    <submittedName>
        <fullName evidence="1">Uncharacterized protein</fullName>
    </submittedName>
</protein>
<sequence>MTNFKYWVTNHYKAGRIRLLPLFSDGQTAEYRLPAKKKTDCLF</sequence>
<accession>D4DRK5</accession>
<proteinExistence type="predicted"/>
<comment type="caution">
    <text evidence="1">The sequence shown here is derived from an EMBL/GenBank/DDBJ whole genome shotgun (WGS) entry which is preliminary data.</text>
</comment>
<evidence type="ECO:0000313" key="1">
    <source>
        <dbReference type="EMBL" id="EFE49607.1"/>
    </source>
</evidence>
<dbReference type="AlphaFoldDB" id="D4DRK5"/>
<evidence type="ECO:0000313" key="2">
    <source>
        <dbReference type="Proteomes" id="UP000005536"/>
    </source>
</evidence>
<name>D4DRK5_NEIEG</name>